<organism evidence="5">
    <name type="scientific">Chlorobium phaeovibrioides (strain DSM 265 / 1930)</name>
    <name type="common">Prosthecochloris vibrioformis (strain DSM 265)</name>
    <dbReference type="NCBI Taxonomy" id="290318"/>
    <lineage>
        <taxon>Bacteria</taxon>
        <taxon>Pseudomonadati</taxon>
        <taxon>Chlorobiota</taxon>
        <taxon>Chlorobiia</taxon>
        <taxon>Chlorobiales</taxon>
        <taxon>Chlorobiaceae</taxon>
        <taxon>Chlorobium/Pelodictyon group</taxon>
        <taxon>Chlorobium</taxon>
    </lineage>
</organism>
<comment type="catalytic activity">
    <reaction evidence="4">
        <text>N-terminal L-lysyl-[protein] + L-leucyl-tRNA(Leu) = N-terminal L-leucyl-L-lysyl-[protein] + tRNA(Leu) + H(+)</text>
        <dbReference type="Rhea" id="RHEA:12340"/>
        <dbReference type="Rhea" id="RHEA-COMP:9613"/>
        <dbReference type="Rhea" id="RHEA-COMP:9622"/>
        <dbReference type="Rhea" id="RHEA-COMP:12670"/>
        <dbReference type="Rhea" id="RHEA-COMP:12671"/>
        <dbReference type="ChEBI" id="CHEBI:15378"/>
        <dbReference type="ChEBI" id="CHEBI:65249"/>
        <dbReference type="ChEBI" id="CHEBI:78442"/>
        <dbReference type="ChEBI" id="CHEBI:78494"/>
        <dbReference type="ChEBI" id="CHEBI:133043"/>
        <dbReference type="EC" id="2.3.2.6"/>
    </reaction>
</comment>
<accession>A4SDG7</accession>
<dbReference type="eggNOG" id="COG2360">
    <property type="taxonomic scope" value="Bacteria"/>
</dbReference>
<dbReference type="Gene3D" id="3.30.70.3550">
    <property type="entry name" value="Leucyl/phenylalanyl-tRNA-protein transferase, N-terminal domain"/>
    <property type="match status" value="1"/>
</dbReference>
<comment type="catalytic activity">
    <reaction evidence="4">
        <text>L-phenylalanyl-tRNA(Phe) + an N-terminal L-alpha-aminoacyl-[protein] = an N-terminal L-phenylalanyl-L-alpha-aminoacyl-[protein] + tRNA(Phe)</text>
        <dbReference type="Rhea" id="RHEA:43632"/>
        <dbReference type="Rhea" id="RHEA-COMP:9668"/>
        <dbReference type="Rhea" id="RHEA-COMP:9699"/>
        <dbReference type="Rhea" id="RHEA-COMP:10636"/>
        <dbReference type="Rhea" id="RHEA-COMP:10637"/>
        <dbReference type="ChEBI" id="CHEBI:78442"/>
        <dbReference type="ChEBI" id="CHEBI:78531"/>
        <dbReference type="ChEBI" id="CHEBI:78597"/>
        <dbReference type="ChEBI" id="CHEBI:83561"/>
        <dbReference type="EC" id="2.3.2.6"/>
    </reaction>
</comment>
<dbReference type="Gene3D" id="3.40.630.70">
    <property type="entry name" value="Leucyl/phenylalanyl-tRNA-protein transferase, C-terminal domain"/>
    <property type="match status" value="1"/>
</dbReference>
<dbReference type="SUPFAM" id="SSF55729">
    <property type="entry name" value="Acyl-CoA N-acyltransferases (Nat)"/>
    <property type="match status" value="1"/>
</dbReference>
<dbReference type="PANTHER" id="PTHR30098:SF2">
    <property type="entry name" value="LEUCYL_PHENYLALANYL-TRNA--PROTEIN TRANSFERASE"/>
    <property type="match status" value="1"/>
</dbReference>
<dbReference type="GO" id="GO:0030163">
    <property type="term" value="P:protein catabolic process"/>
    <property type="evidence" value="ECO:0007669"/>
    <property type="project" value="UniProtKB-UniRule"/>
</dbReference>
<comment type="subcellular location">
    <subcellularLocation>
        <location evidence="4">Cytoplasm</location>
    </subcellularLocation>
</comment>
<comment type="similarity">
    <text evidence="4">Belongs to the L/F-transferase family.</text>
</comment>
<evidence type="ECO:0000256" key="4">
    <source>
        <dbReference type="HAMAP-Rule" id="MF_00688"/>
    </source>
</evidence>
<dbReference type="HAMAP" id="MF_00688">
    <property type="entry name" value="Leu_Phe_trans"/>
    <property type="match status" value="1"/>
</dbReference>
<dbReference type="InterPro" id="IPR042203">
    <property type="entry name" value="Leu/Phe-tRNA_Trfase_C"/>
</dbReference>
<dbReference type="GO" id="GO:0005737">
    <property type="term" value="C:cytoplasm"/>
    <property type="evidence" value="ECO:0007669"/>
    <property type="project" value="UniProtKB-SubCell"/>
</dbReference>
<comment type="catalytic activity">
    <reaction evidence="4">
        <text>N-terminal L-arginyl-[protein] + L-leucyl-tRNA(Leu) = N-terminal L-leucyl-L-arginyl-[protein] + tRNA(Leu) + H(+)</text>
        <dbReference type="Rhea" id="RHEA:50416"/>
        <dbReference type="Rhea" id="RHEA-COMP:9613"/>
        <dbReference type="Rhea" id="RHEA-COMP:9622"/>
        <dbReference type="Rhea" id="RHEA-COMP:12672"/>
        <dbReference type="Rhea" id="RHEA-COMP:12673"/>
        <dbReference type="ChEBI" id="CHEBI:15378"/>
        <dbReference type="ChEBI" id="CHEBI:64719"/>
        <dbReference type="ChEBI" id="CHEBI:78442"/>
        <dbReference type="ChEBI" id="CHEBI:78494"/>
        <dbReference type="ChEBI" id="CHEBI:133044"/>
        <dbReference type="EC" id="2.3.2.6"/>
    </reaction>
</comment>
<comment type="function">
    <text evidence="4">Functions in the N-end rule pathway of protein degradation where it conjugates Leu, Phe and, less efficiently, Met from aminoacyl-tRNAs to the N-termini of proteins containing an N-terminal arginine or lysine.</text>
</comment>
<dbReference type="EC" id="2.3.2.6" evidence="4"/>
<dbReference type="KEGG" id="pvi:Cvib_0504"/>
<proteinExistence type="inferred from homology"/>
<evidence type="ECO:0000313" key="5">
    <source>
        <dbReference type="EMBL" id="ABP36526.1"/>
    </source>
</evidence>
<reference evidence="5" key="1">
    <citation type="submission" date="2007-03" db="EMBL/GenBank/DDBJ databases">
        <title>Complete sequence of Prosthecochloris vibrioformis DSM 265.</title>
        <authorList>
            <consortium name="US DOE Joint Genome Institute"/>
            <person name="Copeland A."/>
            <person name="Lucas S."/>
            <person name="Lapidus A."/>
            <person name="Barry K."/>
            <person name="Detter J.C."/>
            <person name="Glavina del Rio T."/>
            <person name="Hammon N."/>
            <person name="Israni S."/>
            <person name="Pitluck S."/>
            <person name="Schmutz J."/>
            <person name="Larimer F."/>
            <person name="Land M."/>
            <person name="Hauser L."/>
            <person name="Mikhailova N."/>
            <person name="Li T."/>
            <person name="Overmann J."/>
            <person name="Schuster S.C."/>
            <person name="Bryant D.A."/>
            <person name="Richardson P."/>
        </authorList>
    </citation>
    <scope>NUCLEOTIDE SEQUENCE [LARGE SCALE GENOMIC DNA]</scope>
    <source>
        <strain evidence="5">DSM 265</strain>
    </source>
</reference>
<keyword evidence="3 4" id="KW-0012">Acyltransferase</keyword>
<evidence type="ECO:0000256" key="3">
    <source>
        <dbReference type="ARBA" id="ARBA00023315"/>
    </source>
</evidence>
<gene>
    <name evidence="4" type="primary">aat</name>
    <name evidence="5" type="ordered locus">Cvib_0504</name>
</gene>
<dbReference type="Pfam" id="PF03588">
    <property type="entry name" value="Leu_Phe_trans"/>
    <property type="match status" value="1"/>
</dbReference>
<name>A4SDG7_CHLPM</name>
<keyword evidence="1 4" id="KW-0963">Cytoplasm</keyword>
<dbReference type="InterPro" id="IPR016181">
    <property type="entry name" value="Acyl_CoA_acyltransferase"/>
</dbReference>
<dbReference type="NCBIfam" id="TIGR00667">
    <property type="entry name" value="aat"/>
    <property type="match status" value="1"/>
</dbReference>
<evidence type="ECO:0000256" key="2">
    <source>
        <dbReference type="ARBA" id="ARBA00022679"/>
    </source>
</evidence>
<dbReference type="STRING" id="290318.Cvib_0504"/>
<evidence type="ECO:0000256" key="1">
    <source>
        <dbReference type="ARBA" id="ARBA00022490"/>
    </source>
</evidence>
<dbReference type="HOGENOM" id="CLU_075045_1_1_10"/>
<dbReference type="GO" id="GO:0008914">
    <property type="term" value="F:leucyl-tRNA--protein transferase activity"/>
    <property type="evidence" value="ECO:0007669"/>
    <property type="project" value="UniProtKB-UniRule"/>
</dbReference>
<dbReference type="PANTHER" id="PTHR30098">
    <property type="entry name" value="LEUCYL/PHENYLALANYL-TRNA--PROTEIN TRANSFERASE"/>
    <property type="match status" value="1"/>
</dbReference>
<sequence>MMLNIAMLLKAYREGFFPMSDPEDGELYWCRPHMRAVFPLDRFSPSRDVRRLERKGVFRLTVNHDFPGVIRGCAAPRKGDPDTWISEPIIAAYQQLHELGLAHSIECWHDGELAGGLYGMSMAGAFFGESMFSWRSYASQVALSFLVHRLRLKGFRLLDAQIMNPHLRRLGAVEISHEEYMEQLAVALAKKTVFL</sequence>
<dbReference type="EMBL" id="CP000607">
    <property type="protein sequence ID" value="ABP36526.1"/>
    <property type="molecule type" value="Genomic_DNA"/>
</dbReference>
<dbReference type="AlphaFoldDB" id="A4SDG7"/>
<dbReference type="InterPro" id="IPR042221">
    <property type="entry name" value="Leu/Phe-tRNA_Trfase_N"/>
</dbReference>
<dbReference type="InterPro" id="IPR004616">
    <property type="entry name" value="Leu/Phe-tRNA_Trfase"/>
</dbReference>
<protein>
    <recommendedName>
        <fullName evidence="4">Leucyl/phenylalanyl-tRNA--protein transferase</fullName>
        <ecNumber evidence="4">2.3.2.6</ecNumber>
    </recommendedName>
    <alternativeName>
        <fullName evidence="4">L/F-transferase</fullName>
    </alternativeName>
    <alternativeName>
        <fullName evidence="4">Leucyltransferase</fullName>
    </alternativeName>
    <alternativeName>
        <fullName evidence="4">Phenyalanyltransferase</fullName>
    </alternativeName>
</protein>
<keyword evidence="2 4" id="KW-0808">Transferase</keyword>